<dbReference type="Proteomes" id="UP001642487">
    <property type="component" value="Chromosome 4"/>
</dbReference>
<proteinExistence type="predicted"/>
<gene>
    <name evidence="1" type="ORF">CITCOLO1_LOCUS12719</name>
</gene>
<protein>
    <submittedName>
        <fullName evidence="1">Uncharacterized protein</fullName>
    </submittedName>
</protein>
<dbReference type="EMBL" id="OZ021738">
    <property type="protein sequence ID" value="CAK9320664.1"/>
    <property type="molecule type" value="Genomic_DNA"/>
</dbReference>
<sequence>MTNSYPGGVFCKRLIPYKFILSRSFVLHHHSGGQFPVSWLLHLPSLEVSNSSAILTFPLGFRSCSFICSTFHSMIPPSDLAVLLSTAMGALSGSNHWFSFPEDDLHSSVTIT</sequence>
<reference evidence="1 2" key="1">
    <citation type="submission" date="2024-03" db="EMBL/GenBank/DDBJ databases">
        <authorList>
            <person name="Gkanogiannis A."/>
            <person name="Becerra Lopez-Lavalle L."/>
        </authorList>
    </citation>
    <scope>NUCLEOTIDE SEQUENCE [LARGE SCALE GENOMIC DNA]</scope>
</reference>
<name>A0ABP0YJV5_9ROSI</name>
<organism evidence="1 2">
    <name type="scientific">Citrullus colocynthis</name>
    <name type="common">colocynth</name>
    <dbReference type="NCBI Taxonomy" id="252529"/>
    <lineage>
        <taxon>Eukaryota</taxon>
        <taxon>Viridiplantae</taxon>
        <taxon>Streptophyta</taxon>
        <taxon>Embryophyta</taxon>
        <taxon>Tracheophyta</taxon>
        <taxon>Spermatophyta</taxon>
        <taxon>Magnoliopsida</taxon>
        <taxon>eudicotyledons</taxon>
        <taxon>Gunneridae</taxon>
        <taxon>Pentapetalae</taxon>
        <taxon>rosids</taxon>
        <taxon>fabids</taxon>
        <taxon>Cucurbitales</taxon>
        <taxon>Cucurbitaceae</taxon>
        <taxon>Benincaseae</taxon>
        <taxon>Citrullus</taxon>
    </lineage>
</organism>
<evidence type="ECO:0000313" key="2">
    <source>
        <dbReference type="Proteomes" id="UP001642487"/>
    </source>
</evidence>
<keyword evidence="2" id="KW-1185">Reference proteome</keyword>
<evidence type="ECO:0000313" key="1">
    <source>
        <dbReference type="EMBL" id="CAK9320664.1"/>
    </source>
</evidence>
<accession>A0ABP0YJV5</accession>